<protein>
    <submittedName>
        <fullName evidence="2">Uncharacterized protein</fullName>
    </submittedName>
</protein>
<dbReference type="Proteomes" id="UP000317318">
    <property type="component" value="Chromosome"/>
</dbReference>
<dbReference type="KEGG" id="svp:Pan189_42900"/>
<keyword evidence="1" id="KW-1133">Transmembrane helix</keyword>
<dbReference type="AlphaFoldDB" id="A0A517R7L3"/>
<feature type="transmembrane region" description="Helical" evidence="1">
    <location>
        <begin position="6"/>
        <end position="26"/>
    </location>
</feature>
<evidence type="ECO:0000313" key="2">
    <source>
        <dbReference type="EMBL" id="QDT39878.1"/>
    </source>
</evidence>
<reference evidence="2 3" key="1">
    <citation type="submission" date="2019-02" db="EMBL/GenBank/DDBJ databases">
        <title>Deep-cultivation of Planctomycetes and their phenomic and genomic characterization uncovers novel biology.</title>
        <authorList>
            <person name="Wiegand S."/>
            <person name="Jogler M."/>
            <person name="Boedeker C."/>
            <person name="Pinto D."/>
            <person name="Vollmers J."/>
            <person name="Rivas-Marin E."/>
            <person name="Kohn T."/>
            <person name="Peeters S.H."/>
            <person name="Heuer A."/>
            <person name="Rast P."/>
            <person name="Oberbeckmann S."/>
            <person name="Bunk B."/>
            <person name="Jeske O."/>
            <person name="Meyerdierks A."/>
            <person name="Storesund J.E."/>
            <person name="Kallscheuer N."/>
            <person name="Luecker S."/>
            <person name="Lage O.M."/>
            <person name="Pohl T."/>
            <person name="Merkel B.J."/>
            <person name="Hornburger P."/>
            <person name="Mueller R.-W."/>
            <person name="Bruemmer F."/>
            <person name="Labrenz M."/>
            <person name="Spormann A.M."/>
            <person name="Op den Camp H."/>
            <person name="Overmann J."/>
            <person name="Amann R."/>
            <person name="Jetten M.S.M."/>
            <person name="Mascher T."/>
            <person name="Medema M.H."/>
            <person name="Devos D.P."/>
            <person name="Kaster A.-K."/>
            <person name="Ovreas L."/>
            <person name="Rohde M."/>
            <person name="Galperin M.Y."/>
            <person name="Jogler C."/>
        </authorList>
    </citation>
    <scope>NUCLEOTIDE SEQUENCE [LARGE SCALE GENOMIC DNA]</scope>
    <source>
        <strain evidence="2 3">Pan189</strain>
    </source>
</reference>
<proteinExistence type="predicted"/>
<dbReference type="RefSeq" id="WP_310820857.1">
    <property type="nucleotide sequence ID" value="NZ_CP036268.1"/>
</dbReference>
<evidence type="ECO:0000313" key="3">
    <source>
        <dbReference type="Proteomes" id="UP000317318"/>
    </source>
</evidence>
<accession>A0A517R7L3</accession>
<evidence type="ECO:0000256" key="1">
    <source>
        <dbReference type="SAM" id="Phobius"/>
    </source>
</evidence>
<dbReference type="EMBL" id="CP036268">
    <property type="protein sequence ID" value="QDT39878.1"/>
    <property type="molecule type" value="Genomic_DNA"/>
</dbReference>
<organism evidence="2 3">
    <name type="scientific">Stratiformator vulcanicus</name>
    <dbReference type="NCBI Taxonomy" id="2527980"/>
    <lineage>
        <taxon>Bacteria</taxon>
        <taxon>Pseudomonadati</taxon>
        <taxon>Planctomycetota</taxon>
        <taxon>Planctomycetia</taxon>
        <taxon>Planctomycetales</taxon>
        <taxon>Planctomycetaceae</taxon>
        <taxon>Stratiformator</taxon>
    </lineage>
</organism>
<name>A0A517R7L3_9PLAN</name>
<keyword evidence="3" id="KW-1185">Reference proteome</keyword>
<gene>
    <name evidence="2" type="ORF">Pan189_42900</name>
</gene>
<keyword evidence="1" id="KW-0472">Membrane</keyword>
<sequence length="45" mass="5205">MLTRLLYVLLCLALPVAWGVVVNWIFDLISGTRRRDEPSSPEYQI</sequence>
<keyword evidence="1" id="KW-0812">Transmembrane</keyword>